<dbReference type="RefSeq" id="WP_322443755.1">
    <property type="nucleotide sequence ID" value="NZ_JAXOTQ010000068.1"/>
</dbReference>
<reference evidence="1 2" key="1">
    <citation type="submission" date="2023-12" db="EMBL/GenBank/DDBJ databases">
        <title>Micromonospora sp. nov., isolated from Atacama Desert.</title>
        <authorList>
            <person name="Carro L."/>
            <person name="Golinska P."/>
            <person name="Klenk H.-P."/>
            <person name="Goodfellow M."/>
        </authorList>
    </citation>
    <scope>NUCLEOTIDE SEQUENCE [LARGE SCALE GENOMIC DNA]</scope>
    <source>
        <strain evidence="1 2">4G53</strain>
    </source>
</reference>
<evidence type="ECO:0000313" key="2">
    <source>
        <dbReference type="Proteomes" id="UP001290101"/>
    </source>
</evidence>
<comment type="caution">
    <text evidence="1">The sequence shown here is derived from an EMBL/GenBank/DDBJ whole genome shotgun (WGS) entry which is preliminary data.</text>
</comment>
<proteinExistence type="predicted"/>
<evidence type="ECO:0000313" key="1">
    <source>
        <dbReference type="EMBL" id="MDZ5494277.1"/>
    </source>
</evidence>
<sequence>MTDAERRRRNREQRREILCRLEEDAAGPPPFRVTLAQARVKWPEWEAAHNDRREKGRRAATEEFGPIMANLLLDIHLPELPPPTEVVAYALEIECGHEDFWLVKRIDVPKPPPERTPCPISWSCQLNDGRTAVRYIEPGEPEPEHAGFGMTRWSVTLACGHESEVLRTEDEKSRVGDHMVCRMCEPDDPDFDIEIVALGERLPDVMVQNWEVELDCGHLGTDHFIPVSFQHDPAAYRAQHPRRKGLSCINRACDEREVRNVRRLGVR</sequence>
<dbReference type="Proteomes" id="UP001290101">
    <property type="component" value="Unassembled WGS sequence"/>
</dbReference>
<protein>
    <submittedName>
        <fullName evidence="1">Uncharacterized protein</fullName>
    </submittedName>
</protein>
<dbReference type="EMBL" id="JAXOTQ010000068">
    <property type="protein sequence ID" value="MDZ5494277.1"/>
    <property type="molecule type" value="Genomic_DNA"/>
</dbReference>
<name>A0ABU5JNS2_9ACTN</name>
<gene>
    <name evidence="1" type="ORF">U2F25_33350</name>
</gene>
<accession>A0ABU5JNS2</accession>
<organism evidence="1 2">
    <name type="scientific">Micromonospora sicca</name>
    <dbReference type="NCBI Taxonomy" id="2202420"/>
    <lineage>
        <taxon>Bacteria</taxon>
        <taxon>Bacillati</taxon>
        <taxon>Actinomycetota</taxon>
        <taxon>Actinomycetes</taxon>
        <taxon>Micromonosporales</taxon>
        <taxon>Micromonosporaceae</taxon>
        <taxon>Micromonospora</taxon>
    </lineage>
</organism>
<keyword evidence="2" id="KW-1185">Reference proteome</keyword>